<gene>
    <name evidence="6" type="ORF">VNO77_42043</name>
</gene>
<dbReference type="GO" id="GO:0005730">
    <property type="term" value="C:nucleolus"/>
    <property type="evidence" value="ECO:0007669"/>
    <property type="project" value="TreeGrafter"/>
</dbReference>
<dbReference type="GO" id="GO:0003723">
    <property type="term" value="F:RNA binding"/>
    <property type="evidence" value="ECO:0007669"/>
    <property type="project" value="UniProtKB-UniRule"/>
</dbReference>
<dbReference type="SMART" id="SM00360">
    <property type="entry name" value="RRM"/>
    <property type="match status" value="1"/>
</dbReference>
<keyword evidence="4" id="KW-0812">Transmembrane</keyword>
<dbReference type="InterPro" id="IPR035979">
    <property type="entry name" value="RBD_domain_sf"/>
</dbReference>
<protein>
    <recommendedName>
        <fullName evidence="5">RRM domain-containing protein</fullName>
    </recommendedName>
</protein>
<sequence>MQLLSTFKLSAVVFLMVGILRMCGCDFLLLCWDTKILVGPMDLMLQRRDFNQVKSPESMAMSLILIEGLMKVNMDIDEGNNSEESDGEAQEKKMEVLVINCSIVTYYICNGVLLSVHIFYNFSILFSAPQMDSASNAQERDLKNVGNDSSSDSIDDDDDDDDDGSDVVEKPKMLVALKEQNAASKTIYTKNLSYSVEQADLENLFKECGEIVDVRLHTDHEGRFKGFGHVEFATTEAAQKISVNVYLGVYGSKVAEQVFRDLVLLHVQLKVLLKGLGEDLSLGYATALNTWRESFAGHSGSTQFEMDGLSWKIPLVHAKMVVSIGCVALEATVIFEHLAPILDTPQICFSDVQPHNCHPPHHDGTCLLMVFSTTSSNLLAFDRCFCTSDFTNWTPIMVGFPSCPTIWNTTFMLLVILVIHCKAIHYGLCA</sequence>
<dbReference type="Pfam" id="PF00076">
    <property type="entry name" value="RRM_1"/>
    <property type="match status" value="1"/>
</dbReference>
<organism evidence="6 7">
    <name type="scientific">Canavalia gladiata</name>
    <name type="common">Sword bean</name>
    <name type="synonym">Dolichos gladiatus</name>
    <dbReference type="NCBI Taxonomy" id="3824"/>
    <lineage>
        <taxon>Eukaryota</taxon>
        <taxon>Viridiplantae</taxon>
        <taxon>Streptophyta</taxon>
        <taxon>Embryophyta</taxon>
        <taxon>Tracheophyta</taxon>
        <taxon>Spermatophyta</taxon>
        <taxon>Magnoliopsida</taxon>
        <taxon>eudicotyledons</taxon>
        <taxon>Gunneridae</taxon>
        <taxon>Pentapetalae</taxon>
        <taxon>rosids</taxon>
        <taxon>fabids</taxon>
        <taxon>Fabales</taxon>
        <taxon>Fabaceae</taxon>
        <taxon>Papilionoideae</taxon>
        <taxon>50 kb inversion clade</taxon>
        <taxon>NPAAA clade</taxon>
        <taxon>indigoferoid/millettioid clade</taxon>
        <taxon>Phaseoleae</taxon>
        <taxon>Canavalia</taxon>
    </lineage>
</organism>
<evidence type="ECO:0000313" key="7">
    <source>
        <dbReference type="Proteomes" id="UP001367508"/>
    </source>
</evidence>
<dbReference type="InterPro" id="IPR012677">
    <property type="entry name" value="Nucleotide-bd_a/b_plait_sf"/>
</dbReference>
<evidence type="ECO:0000259" key="5">
    <source>
        <dbReference type="PROSITE" id="PS50102"/>
    </source>
</evidence>
<feature type="transmembrane region" description="Helical" evidence="4">
    <location>
        <begin position="97"/>
        <end position="120"/>
    </location>
</feature>
<feature type="transmembrane region" description="Helical" evidence="4">
    <location>
        <begin position="12"/>
        <end position="32"/>
    </location>
</feature>
<dbReference type="EMBL" id="JAYMYQ010000010">
    <property type="protein sequence ID" value="KAK7308438.1"/>
    <property type="molecule type" value="Genomic_DNA"/>
</dbReference>
<evidence type="ECO:0000256" key="2">
    <source>
        <dbReference type="PROSITE-ProRule" id="PRU00176"/>
    </source>
</evidence>
<dbReference type="Gene3D" id="3.30.70.330">
    <property type="match status" value="1"/>
</dbReference>
<dbReference type="SUPFAM" id="SSF54928">
    <property type="entry name" value="RNA-binding domain, RBD"/>
    <property type="match status" value="1"/>
</dbReference>
<name>A0AAN9K0W4_CANGL</name>
<dbReference type="PANTHER" id="PTHR23236">
    <property type="entry name" value="EUKARYOTIC TRANSLATION INITIATION FACTOR 4B/4H"/>
    <property type="match status" value="1"/>
</dbReference>
<comment type="caution">
    <text evidence="6">The sequence shown here is derived from an EMBL/GenBank/DDBJ whole genome shotgun (WGS) entry which is preliminary data.</text>
</comment>
<evidence type="ECO:0000256" key="4">
    <source>
        <dbReference type="SAM" id="Phobius"/>
    </source>
</evidence>
<feature type="domain" description="RRM" evidence="5">
    <location>
        <begin position="185"/>
        <end position="287"/>
    </location>
</feature>
<evidence type="ECO:0000313" key="6">
    <source>
        <dbReference type="EMBL" id="KAK7308438.1"/>
    </source>
</evidence>
<dbReference type="AlphaFoldDB" id="A0AAN9K0W4"/>
<keyword evidence="4" id="KW-1133">Transmembrane helix</keyword>
<keyword evidence="4" id="KW-0472">Membrane</keyword>
<dbReference type="PROSITE" id="PS50102">
    <property type="entry name" value="RRM"/>
    <property type="match status" value="1"/>
</dbReference>
<dbReference type="PANTHER" id="PTHR23236:SF11">
    <property type="entry name" value="EUKARYOTIC TRANSLATION INITIATION FACTOR 4H"/>
    <property type="match status" value="1"/>
</dbReference>
<dbReference type="Proteomes" id="UP001367508">
    <property type="component" value="Unassembled WGS sequence"/>
</dbReference>
<keyword evidence="1 2" id="KW-0694">RNA-binding</keyword>
<feature type="compositionally biased region" description="Acidic residues" evidence="3">
    <location>
        <begin position="153"/>
        <end position="166"/>
    </location>
</feature>
<feature type="region of interest" description="Disordered" evidence="3">
    <location>
        <begin position="142"/>
        <end position="166"/>
    </location>
</feature>
<accession>A0AAN9K0W4</accession>
<evidence type="ECO:0000256" key="3">
    <source>
        <dbReference type="SAM" id="MobiDB-lite"/>
    </source>
</evidence>
<keyword evidence="7" id="KW-1185">Reference proteome</keyword>
<reference evidence="6 7" key="1">
    <citation type="submission" date="2024-01" db="EMBL/GenBank/DDBJ databases">
        <title>The genomes of 5 underutilized Papilionoideae crops provide insights into root nodulation and disease resistanc.</title>
        <authorList>
            <person name="Jiang F."/>
        </authorList>
    </citation>
    <scope>NUCLEOTIDE SEQUENCE [LARGE SCALE GENOMIC DNA]</scope>
    <source>
        <strain evidence="6">LVBAO_FW01</strain>
        <tissue evidence="6">Leaves</tissue>
    </source>
</reference>
<evidence type="ECO:0000256" key="1">
    <source>
        <dbReference type="ARBA" id="ARBA00022884"/>
    </source>
</evidence>
<dbReference type="InterPro" id="IPR000504">
    <property type="entry name" value="RRM_dom"/>
</dbReference>
<proteinExistence type="predicted"/>